<protein>
    <submittedName>
        <fullName evidence="1">Uncharacterized protein</fullName>
    </submittedName>
</protein>
<dbReference type="Gene3D" id="2.60.40.640">
    <property type="match status" value="1"/>
</dbReference>
<dbReference type="InterPro" id="IPR014752">
    <property type="entry name" value="Arrestin-like_C"/>
</dbReference>
<name>A0A9P6SZS1_9FUNG</name>
<evidence type="ECO:0000313" key="1">
    <source>
        <dbReference type="EMBL" id="KAG0014214.1"/>
    </source>
</evidence>
<organism evidence="1 2">
    <name type="scientific">Entomortierella chlamydospora</name>
    <dbReference type="NCBI Taxonomy" id="101097"/>
    <lineage>
        <taxon>Eukaryota</taxon>
        <taxon>Fungi</taxon>
        <taxon>Fungi incertae sedis</taxon>
        <taxon>Mucoromycota</taxon>
        <taxon>Mortierellomycotina</taxon>
        <taxon>Mortierellomycetes</taxon>
        <taxon>Mortierellales</taxon>
        <taxon>Mortierellaceae</taxon>
        <taxon>Entomortierella</taxon>
    </lineage>
</organism>
<sequence length="238" mass="26749">MNKLSGYSFDVELDTDQPFIIELETGGQSVQTLSGAISLKLSKAESFKVATVAIHGHVGAVVNIDTPHQAVVRETLIKSEVDLIAANDTEGRGVIHLDEGQQYIPFRIDIPNPGELPPTLINKLDTHYVDWKYEIHTTLRRNYFFSTTRVVKHELILRRPITPTCESTLTTSSDRTGQYRSKLTAPGRIVLGQDRLLAKAELKARTKEFMIREVDCALIQLEEIDFTTREPHPEVQNA</sequence>
<comment type="caution">
    <text evidence="1">The sequence shown here is derived from an EMBL/GenBank/DDBJ whole genome shotgun (WGS) entry which is preliminary data.</text>
</comment>
<reference evidence="1" key="1">
    <citation type="journal article" date="2020" name="Fungal Divers.">
        <title>Resolving the Mortierellaceae phylogeny through synthesis of multi-gene phylogenetics and phylogenomics.</title>
        <authorList>
            <person name="Vandepol N."/>
            <person name="Liber J."/>
            <person name="Desiro A."/>
            <person name="Na H."/>
            <person name="Kennedy M."/>
            <person name="Barry K."/>
            <person name="Grigoriev I.V."/>
            <person name="Miller A.N."/>
            <person name="O'Donnell K."/>
            <person name="Stajich J.E."/>
            <person name="Bonito G."/>
        </authorList>
    </citation>
    <scope>NUCLEOTIDE SEQUENCE</scope>
    <source>
        <strain evidence="1">NRRL 2769</strain>
    </source>
</reference>
<keyword evidence="2" id="KW-1185">Reference proteome</keyword>
<accession>A0A9P6SZS1</accession>
<dbReference type="AlphaFoldDB" id="A0A9P6SZS1"/>
<dbReference type="EMBL" id="JAAAID010000751">
    <property type="protein sequence ID" value="KAG0014214.1"/>
    <property type="molecule type" value="Genomic_DNA"/>
</dbReference>
<feature type="non-terminal residue" evidence="1">
    <location>
        <position position="238"/>
    </location>
</feature>
<dbReference type="Proteomes" id="UP000703661">
    <property type="component" value="Unassembled WGS sequence"/>
</dbReference>
<evidence type="ECO:0000313" key="2">
    <source>
        <dbReference type="Proteomes" id="UP000703661"/>
    </source>
</evidence>
<gene>
    <name evidence="1" type="ORF">BGZ80_010584</name>
</gene>
<proteinExistence type="predicted"/>